<organism evidence="1">
    <name type="scientific">Arundo donax</name>
    <name type="common">Giant reed</name>
    <name type="synonym">Donax arundinaceus</name>
    <dbReference type="NCBI Taxonomy" id="35708"/>
    <lineage>
        <taxon>Eukaryota</taxon>
        <taxon>Viridiplantae</taxon>
        <taxon>Streptophyta</taxon>
        <taxon>Embryophyta</taxon>
        <taxon>Tracheophyta</taxon>
        <taxon>Spermatophyta</taxon>
        <taxon>Magnoliopsida</taxon>
        <taxon>Liliopsida</taxon>
        <taxon>Poales</taxon>
        <taxon>Poaceae</taxon>
        <taxon>PACMAD clade</taxon>
        <taxon>Arundinoideae</taxon>
        <taxon>Arundineae</taxon>
        <taxon>Arundo</taxon>
    </lineage>
</organism>
<sequence>MTQTKEIKWTNYVPKYAKRRLSTISNMPAVCQ</sequence>
<evidence type="ECO:0000313" key="1">
    <source>
        <dbReference type="EMBL" id="JAD46146.1"/>
    </source>
</evidence>
<protein>
    <submittedName>
        <fullName evidence="1">Uncharacterized protein</fullName>
    </submittedName>
</protein>
<dbReference type="EMBL" id="GBRH01251749">
    <property type="protein sequence ID" value="JAD46146.1"/>
    <property type="molecule type" value="Transcribed_RNA"/>
</dbReference>
<proteinExistence type="predicted"/>
<name>A0A0A9A4Y9_ARUDO</name>
<dbReference type="AlphaFoldDB" id="A0A0A9A4Y9"/>
<reference evidence="1" key="2">
    <citation type="journal article" date="2015" name="Data Brief">
        <title>Shoot transcriptome of the giant reed, Arundo donax.</title>
        <authorList>
            <person name="Barrero R.A."/>
            <person name="Guerrero F.D."/>
            <person name="Moolhuijzen P."/>
            <person name="Goolsby J.A."/>
            <person name="Tidwell J."/>
            <person name="Bellgard S.E."/>
            <person name="Bellgard M.I."/>
        </authorList>
    </citation>
    <scope>NUCLEOTIDE SEQUENCE</scope>
    <source>
        <tissue evidence="1">Shoot tissue taken approximately 20 cm above the soil surface</tissue>
    </source>
</reference>
<reference evidence="1" key="1">
    <citation type="submission" date="2014-09" db="EMBL/GenBank/DDBJ databases">
        <authorList>
            <person name="Magalhaes I.L.F."/>
            <person name="Oliveira U."/>
            <person name="Santos F.R."/>
            <person name="Vidigal T.H.D.A."/>
            <person name="Brescovit A.D."/>
            <person name="Santos A.J."/>
        </authorList>
    </citation>
    <scope>NUCLEOTIDE SEQUENCE</scope>
    <source>
        <tissue evidence="1">Shoot tissue taken approximately 20 cm above the soil surface</tissue>
    </source>
</reference>
<accession>A0A0A9A4Y9</accession>